<evidence type="ECO:0000313" key="2">
    <source>
        <dbReference type="Proteomes" id="UP000007755"/>
    </source>
</evidence>
<keyword evidence="2" id="KW-1185">Reference proteome</keyword>
<name>F4X006_ACREC</name>
<proteinExistence type="predicted"/>
<dbReference type="Proteomes" id="UP000007755">
    <property type="component" value="Unassembled WGS sequence"/>
</dbReference>
<dbReference type="EMBL" id="GL888486">
    <property type="protein sequence ID" value="EGI60193.1"/>
    <property type="molecule type" value="Genomic_DNA"/>
</dbReference>
<dbReference type="AlphaFoldDB" id="F4X006"/>
<reference evidence="1" key="1">
    <citation type="submission" date="2011-02" db="EMBL/GenBank/DDBJ databases">
        <title>The genome of the leaf-cutting ant Acromyrmex echinatior suggests key adaptations to social evolution and fungus farming.</title>
        <authorList>
            <person name="Nygaard S."/>
            <person name="Zhang G."/>
        </authorList>
    </citation>
    <scope>NUCLEOTIDE SEQUENCE</scope>
</reference>
<gene>
    <name evidence="1" type="ORF">G5I_11588</name>
</gene>
<organism evidence="2">
    <name type="scientific">Acromyrmex echinatior</name>
    <name type="common">Panamanian leafcutter ant</name>
    <name type="synonym">Acromyrmex octospinosus echinatior</name>
    <dbReference type="NCBI Taxonomy" id="103372"/>
    <lineage>
        <taxon>Eukaryota</taxon>
        <taxon>Metazoa</taxon>
        <taxon>Ecdysozoa</taxon>
        <taxon>Arthropoda</taxon>
        <taxon>Hexapoda</taxon>
        <taxon>Insecta</taxon>
        <taxon>Pterygota</taxon>
        <taxon>Neoptera</taxon>
        <taxon>Endopterygota</taxon>
        <taxon>Hymenoptera</taxon>
        <taxon>Apocrita</taxon>
        <taxon>Aculeata</taxon>
        <taxon>Formicoidea</taxon>
        <taxon>Formicidae</taxon>
        <taxon>Myrmicinae</taxon>
        <taxon>Acromyrmex</taxon>
    </lineage>
</organism>
<dbReference type="InParanoid" id="F4X006"/>
<sequence length="285" mass="32555">MGPATNAYSFGWGYVCHPVENFRGPARIGRMLAHINARDAYIFERMQQRYTVQYLLDPTIRAQLPLAAGSHTKRLFYERRTQRPGPRISSEIASMSITNSHLARPDAVPPSGGFSARCPPSCYFGSPESDFHFDEFLRISMVELDRCRAFLWNKTHPSSRRRPDSFTYRVLIGRVSIFEHKQNAENVAYSLPIHRDHRCTDVYVRTPRHLTLDGEAFHCAVGHAFLRMPDWYVEVSSGMQRHPIFADRSRLRPREFRLLHTASRTAPAGAGFKSAPWATASKSDT</sequence>
<protein>
    <submittedName>
        <fullName evidence="1">Uncharacterized protein</fullName>
    </submittedName>
</protein>
<accession>F4X006</accession>
<evidence type="ECO:0000313" key="1">
    <source>
        <dbReference type="EMBL" id="EGI60193.1"/>
    </source>
</evidence>